<reference evidence="2 3" key="1">
    <citation type="submission" date="2020-08" db="EMBL/GenBank/DDBJ databases">
        <title>Genome sequence of Sphingomonas daechungensis KACC 18115T.</title>
        <authorList>
            <person name="Hyun D.-W."/>
            <person name="Bae J.-W."/>
        </authorList>
    </citation>
    <scope>NUCLEOTIDE SEQUENCE [LARGE SCALE GENOMIC DNA]</scope>
    <source>
        <strain evidence="2 3">KACC 18115</strain>
    </source>
</reference>
<dbReference type="GO" id="GO:0004497">
    <property type="term" value="F:monooxygenase activity"/>
    <property type="evidence" value="ECO:0007669"/>
    <property type="project" value="UniProtKB-KW"/>
</dbReference>
<evidence type="ECO:0000313" key="3">
    <source>
        <dbReference type="Proteomes" id="UP000516134"/>
    </source>
</evidence>
<keyword evidence="2" id="KW-0560">Oxidoreductase</keyword>
<evidence type="ECO:0000313" key="2">
    <source>
        <dbReference type="EMBL" id="QNP43776.1"/>
    </source>
</evidence>
<name>A0ABX6T1Q4_9SPHN</name>
<dbReference type="SUPFAM" id="SSF54909">
    <property type="entry name" value="Dimeric alpha+beta barrel"/>
    <property type="match status" value="1"/>
</dbReference>
<evidence type="ECO:0000259" key="1">
    <source>
        <dbReference type="Pfam" id="PF03992"/>
    </source>
</evidence>
<gene>
    <name evidence="2" type="ORF">H9L15_03715</name>
</gene>
<keyword evidence="2" id="KW-0503">Monooxygenase</keyword>
<dbReference type="EMBL" id="CP060780">
    <property type="protein sequence ID" value="QNP43776.1"/>
    <property type="molecule type" value="Genomic_DNA"/>
</dbReference>
<dbReference type="InterPro" id="IPR007138">
    <property type="entry name" value="ABM_dom"/>
</dbReference>
<dbReference type="RefSeq" id="WP_187715201.1">
    <property type="nucleotide sequence ID" value="NZ_BAABJC010000001.1"/>
</dbReference>
<proteinExistence type="predicted"/>
<organism evidence="2 3">
    <name type="scientific">Sphingomonas daechungensis</name>
    <dbReference type="NCBI Taxonomy" id="1176646"/>
    <lineage>
        <taxon>Bacteria</taxon>
        <taxon>Pseudomonadati</taxon>
        <taxon>Pseudomonadota</taxon>
        <taxon>Alphaproteobacteria</taxon>
        <taxon>Sphingomonadales</taxon>
        <taxon>Sphingomonadaceae</taxon>
        <taxon>Sphingomonas</taxon>
    </lineage>
</organism>
<keyword evidence="3" id="KW-1185">Reference proteome</keyword>
<protein>
    <submittedName>
        <fullName evidence="2">Antibiotic biosynthesis monooxygenase</fullName>
    </submittedName>
</protein>
<feature type="domain" description="ABM" evidence="1">
    <location>
        <begin position="6"/>
        <end position="70"/>
    </location>
</feature>
<accession>A0ABX6T1Q4</accession>
<dbReference type="Gene3D" id="3.30.70.100">
    <property type="match status" value="1"/>
</dbReference>
<dbReference type="Pfam" id="PF03992">
    <property type="entry name" value="ABM"/>
    <property type="match status" value="1"/>
</dbReference>
<dbReference type="Proteomes" id="UP000516134">
    <property type="component" value="Chromosome"/>
</dbReference>
<sequence>MTHARVWRFRPPSGREQEFEQAYSGTGHWAKLFEKAPGYRGTVLLRPSRLDDWWLTIDRWESEEHFKAFERDFGVQYRGLDQELEGVAGDEDFVGAFEED</sequence>
<dbReference type="InterPro" id="IPR011008">
    <property type="entry name" value="Dimeric_a/b-barrel"/>
</dbReference>